<evidence type="ECO:0000313" key="2">
    <source>
        <dbReference type="EMBL" id="NBI27970.1"/>
    </source>
</evidence>
<organism evidence="2 3">
    <name type="scientific">Chengkuizengella marina</name>
    <dbReference type="NCBI Taxonomy" id="2507566"/>
    <lineage>
        <taxon>Bacteria</taxon>
        <taxon>Bacillati</taxon>
        <taxon>Bacillota</taxon>
        <taxon>Bacilli</taxon>
        <taxon>Bacillales</taxon>
        <taxon>Paenibacillaceae</taxon>
        <taxon>Chengkuizengella</taxon>
    </lineage>
</organism>
<dbReference type="InterPro" id="IPR004360">
    <property type="entry name" value="Glyas_Fos-R_dOase_dom"/>
</dbReference>
<feature type="domain" description="Glyoxalase/fosfomycin resistance/dioxygenase" evidence="1">
    <location>
        <begin position="11"/>
        <end position="133"/>
    </location>
</feature>
<reference evidence="2 3" key="1">
    <citation type="submission" date="2019-01" db="EMBL/GenBank/DDBJ databases">
        <title>Chengkuizengella sp. nov., isolated from deep-sea sediment of East Pacific Ocean.</title>
        <authorList>
            <person name="Yang J."/>
            <person name="Lai Q."/>
            <person name="Shao Z."/>
        </authorList>
    </citation>
    <scope>NUCLEOTIDE SEQUENCE [LARGE SCALE GENOMIC DNA]</scope>
    <source>
        <strain evidence="2 3">YPA3-1-1</strain>
    </source>
</reference>
<dbReference type="Gene3D" id="3.10.180.10">
    <property type="entry name" value="2,3-Dihydroxybiphenyl 1,2-Dioxygenase, domain 1"/>
    <property type="match status" value="1"/>
</dbReference>
<keyword evidence="3" id="KW-1185">Reference proteome</keyword>
<dbReference type="SUPFAM" id="SSF54593">
    <property type="entry name" value="Glyoxalase/Bleomycin resistance protein/Dihydroxybiphenyl dioxygenase"/>
    <property type="match status" value="1"/>
</dbReference>
<dbReference type="EMBL" id="SIJB01000007">
    <property type="protein sequence ID" value="NBI27970.1"/>
    <property type="molecule type" value="Genomic_DNA"/>
</dbReference>
<gene>
    <name evidence="2" type="ORF">ERL59_03220</name>
</gene>
<dbReference type="InterPro" id="IPR029068">
    <property type="entry name" value="Glyas_Bleomycin-R_OHBP_Dase"/>
</dbReference>
<dbReference type="AlphaFoldDB" id="A0A6N9Q1D1"/>
<evidence type="ECO:0000313" key="3">
    <source>
        <dbReference type="Proteomes" id="UP000448943"/>
    </source>
</evidence>
<accession>A0A6N9Q1D1</accession>
<dbReference type="Pfam" id="PF00903">
    <property type="entry name" value="Glyoxalase"/>
    <property type="match status" value="1"/>
</dbReference>
<proteinExistence type="predicted"/>
<dbReference type="Proteomes" id="UP000448943">
    <property type="component" value="Unassembled WGS sequence"/>
</dbReference>
<sequence length="140" mass="16474">MMKLKKFTTNFISEDLNTSIAYYRDILGFKLEMVVDDNQITTKEIDQDKNYVFAIMSKDDFQIMFQTPDSIAEDVPIFEEMPKGISTCFYLEVEGLTYFYEEIQEKVEIVRDLYTTWYGMQEFHIKDCNGNVLGFAEKAN</sequence>
<protein>
    <submittedName>
        <fullName evidence="2">Bleomycin resistance family protein</fullName>
    </submittedName>
</protein>
<evidence type="ECO:0000259" key="1">
    <source>
        <dbReference type="Pfam" id="PF00903"/>
    </source>
</evidence>
<name>A0A6N9Q1D1_9BACL</name>
<comment type="caution">
    <text evidence="2">The sequence shown here is derived from an EMBL/GenBank/DDBJ whole genome shotgun (WGS) entry which is preliminary data.</text>
</comment>